<keyword evidence="3" id="KW-1185">Reference proteome</keyword>
<accession>A0A9D4CYU0</accession>
<evidence type="ECO:0000313" key="3">
    <source>
        <dbReference type="Proteomes" id="UP000828390"/>
    </source>
</evidence>
<sequence>MKELEELEREMQDSHTTRREVQSLQSMRTWVRKMRKVRGGISLAGPGTTAATGLTPAKTTSSEVTFGGLGAGTSSTDGLDLAFIDERSIEDNEETQTTNQSGHSRVDRSGHHQLTTLESRDTDTDSISADNVTHDDMADVNNMADADMR</sequence>
<organism evidence="2 3">
    <name type="scientific">Dreissena polymorpha</name>
    <name type="common">Zebra mussel</name>
    <name type="synonym">Mytilus polymorpha</name>
    <dbReference type="NCBI Taxonomy" id="45954"/>
    <lineage>
        <taxon>Eukaryota</taxon>
        <taxon>Metazoa</taxon>
        <taxon>Spiralia</taxon>
        <taxon>Lophotrochozoa</taxon>
        <taxon>Mollusca</taxon>
        <taxon>Bivalvia</taxon>
        <taxon>Autobranchia</taxon>
        <taxon>Heteroconchia</taxon>
        <taxon>Euheterodonta</taxon>
        <taxon>Imparidentia</taxon>
        <taxon>Neoheterodontei</taxon>
        <taxon>Myida</taxon>
        <taxon>Dreissenoidea</taxon>
        <taxon>Dreissenidae</taxon>
        <taxon>Dreissena</taxon>
    </lineage>
</organism>
<reference evidence="2" key="1">
    <citation type="journal article" date="2019" name="bioRxiv">
        <title>The Genome of the Zebra Mussel, Dreissena polymorpha: A Resource for Invasive Species Research.</title>
        <authorList>
            <person name="McCartney M.A."/>
            <person name="Auch B."/>
            <person name="Kono T."/>
            <person name="Mallez S."/>
            <person name="Zhang Y."/>
            <person name="Obille A."/>
            <person name="Becker A."/>
            <person name="Abrahante J.E."/>
            <person name="Garbe J."/>
            <person name="Badalamenti J.P."/>
            <person name="Herman A."/>
            <person name="Mangelson H."/>
            <person name="Liachko I."/>
            <person name="Sullivan S."/>
            <person name="Sone E.D."/>
            <person name="Koren S."/>
            <person name="Silverstein K.A.T."/>
            <person name="Beckman K.B."/>
            <person name="Gohl D.M."/>
        </authorList>
    </citation>
    <scope>NUCLEOTIDE SEQUENCE</scope>
    <source>
        <strain evidence="2">Duluth1</strain>
        <tissue evidence="2">Whole animal</tissue>
    </source>
</reference>
<dbReference type="EMBL" id="JAIWYP010000011">
    <property type="protein sequence ID" value="KAH3734855.1"/>
    <property type="molecule type" value="Genomic_DNA"/>
</dbReference>
<evidence type="ECO:0000256" key="1">
    <source>
        <dbReference type="SAM" id="MobiDB-lite"/>
    </source>
</evidence>
<dbReference type="AlphaFoldDB" id="A0A9D4CYU0"/>
<gene>
    <name evidence="2" type="ORF">DPMN_041305</name>
</gene>
<name>A0A9D4CYU0_DREPO</name>
<feature type="compositionally biased region" description="Basic and acidic residues" evidence="1">
    <location>
        <begin position="1"/>
        <end position="21"/>
    </location>
</feature>
<comment type="caution">
    <text evidence="2">The sequence shown here is derived from an EMBL/GenBank/DDBJ whole genome shotgun (WGS) entry which is preliminary data.</text>
</comment>
<protein>
    <submittedName>
        <fullName evidence="2">Uncharacterized protein</fullName>
    </submittedName>
</protein>
<feature type="region of interest" description="Disordered" evidence="1">
    <location>
        <begin position="1"/>
        <end position="24"/>
    </location>
</feature>
<feature type="compositionally biased region" description="Low complexity" evidence="1">
    <location>
        <begin position="43"/>
        <end position="60"/>
    </location>
</feature>
<evidence type="ECO:0000313" key="2">
    <source>
        <dbReference type="EMBL" id="KAH3734855.1"/>
    </source>
</evidence>
<feature type="region of interest" description="Disordered" evidence="1">
    <location>
        <begin position="41"/>
        <end position="149"/>
    </location>
</feature>
<feature type="compositionally biased region" description="Low complexity" evidence="1">
    <location>
        <begin position="139"/>
        <end position="149"/>
    </location>
</feature>
<proteinExistence type="predicted"/>
<reference evidence="2" key="2">
    <citation type="submission" date="2020-11" db="EMBL/GenBank/DDBJ databases">
        <authorList>
            <person name="McCartney M.A."/>
            <person name="Auch B."/>
            <person name="Kono T."/>
            <person name="Mallez S."/>
            <person name="Becker A."/>
            <person name="Gohl D.M."/>
            <person name="Silverstein K.A.T."/>
            <person name="Koren S."/>
            <person name="Bechman K.B."/>
            <person name="Herman A."/>
            <person name="Abrahante J.E."/>
            <person name="Garbe J."/>
        </authorList>
    </citation>
    <scope>NUCLEOTIDE SEQUENCE</scope>
    <source>
        <strain evidence="2">Duluth1</strain>
        <tissue evidence="2">Whole animal</tissue>
    </source>
</reference>
<dbReference type="Proteomes" id="UP000828390">
    <property type="component" value="Unassembled WGS sequence"/>
</dbReference>